<reference evidence="1 2" key="1">
    <citation type="submission" date="2016-11" db="EMBL/GenBank/DDBJ databases">
        <authorList>
            <person name="Jaros S."/>
            <person name="Januszkiewicz K."/>
            <person name="Wedrychowicz H."/>
        </authorList>
    </citation>
    <scope>NUCLEOTIDE SEQUENCE [LARGE SCALE GENOMIC DNA]</scope>
    <source>
        <strain evidence="1 2">GAS499</strain>
    </source>
</reference>
<dbReference type="EMBL" id="LT670844">
    <property type="protein sequence ID" value="SHJ69495.1"/>
    <property type="molecule type" value="Genomic_DNA"/>
</dbReference>
<protein>
    <submittedName>
        <fullName evidence="1">Uncharacterized protein</fullName>
    </submittedName>
</protein>
<dbReference type="RefSeq" id="WP_154071152.1">
    <property type="nucleotide sequence ID" value="NZ_LT670844.1"/>
</dbReference>
<proteinExistence type="predicted"/>
<dbReference type="AlphaFoldDB" id="A0A1M6LEH4"/>
<evidence type="ECO:0000313" key="1">
    <source>
        <dbReference type="EMBL" id="SHJ69495.1"/>
    </source>
</evidence>
<dbReference type="Proteomes" id="UP000189935">
    <property type="component" value="Chromosome I"/>
</dbReference>
<organism evidence="1 2">
    <name type="scientific">Bradyrhizobium lablabi</name>
    <dbReference type="NCBI Taxonomy" id="722472"/>
    <lineage>
        <taxon>Bacteria</taxon>
        <taxon>Pseudomonadati</taxon>
        <taxon>Pseudomonadota</taxon>
        <taxon>Alphaproteobacteria</taxon>
        <taxon>Hyphomicrobiales</taxon>
        <taxon>Nitrobacteraceae</taxon>
        <taxon>Bradyrhizobium</taxon>
    </lineage>
</organism>
<dbReference type="OrthoDB" id="9932246at2"/>
<name>A0A1M6LEH4_9BRAD</name>
<accession>A0A1M6LEH4</accession>
<evidence type="ECO:0000313" key="2">
    <source>
        <dbReference type="Proteomes" id="UP000189935"/>
    </source>
</evidence>
<sequence length="105" mass="11672">MRVVLDAIDPMPALRQAKVDAVNRSFNTVAAESLHRDQAHAQKRLWAATNDQRLAPEAELRGITVVELSAFILSKPDAAAAREMQRQTIMKRIDQARTPAELDAI</sequence>
<gene>
    <name evidence="1" type="ORF">SAMN05444159_1252</name>
</gene>